<keyword evidence="1 4" id="KW-0032">Aminotransferase</keyword>
<dbReference type="CDD" id="cd05008">
    <property type="entry name" value="SIS_GlmS_GlmD_1"/>
    <property type="match status" value="1"/>
</dbReference>
<dbReference type="InterPro" id="IPR001347">
    <property type="entry name" value="SIS_dom"/>
</dbReference>
<organism evidence="4 5">
    <name type="scientific">Sphingomonas aerophila</name>
    <dbReference type="NCBI Taxonomy" id="1344948"/>
    <lineage>
        <taxon>Bacteria</taxon>
        <taxon>Pseudomonadati</taxon>
        <taxon>Pseudomonadota</taxon>
        <taxon>Alphaproteobacteria</taxon>
        <taxon>Sphingomonadales</taxon>
        <taxon>Sphingomonadaceae</taxon>
        <taxon>Sphingomonas</taxon>
    </lineage>
</organism>
<dbReference type="PANTHER" id="PTHR10937:SF8">
    <property type="entry name" value="AMINOTRANSFERASE-RELATED"/>
    <property type="match status" value="1"/>
</dbReference>
<protein>
    <submittedName>
        <fullName evidence="4">Glucosamine--fructose-6-phosphate aminotransferase (Isomerizing)</fullName>
        <ecNumber evidence="4">2.6.1.16</ecNumber>
    </submittedName>
</protein>
<dbReference type="PROSITE" id="PS51464">
    <property type="entry name" value="SIS"/>
    <property type="match status" value="2"/>
</dbReference>
<dbReference type="InterPro" id="IPR046348">
    <property type="entry name" value="SIS_dom_sf"/>
</dbReference>
<keyword evidence="2" id="KW-0677">Repeat</keyword>
<evidence type="ECO:0000256" key="2">
    <source>
        <dbReference type="ARBA" id="ARBA00022737"/>
    </source>
</evidence>
<dbReference type="GO" id="GO:0004360">
    <property type="term" value="F:glutamine-fructose-6-phosphate transaminase (isomerizing) activity"/>
    <property type="evidence" value="ECO:0007669"/>
    <property type="project" value="UniProtKB-EC"/>
</dbReference>
<dbReference type="GO" id="GO:1901135">
    <property type="term" value="P:carbohydrate derivative metabolic process"/>
    <property type="evidence" value="ECO:0007669"/>
    <property type="project" value="InterPro"/>
</dbReference>
<dbReference type="GO" id="GO:0097367">
    <property type="term" value="F:carbohydrate derivative binding"/>
    <property type="evidence" value="ECO:0007669"/>
    <property type="project" value="InterPro"/>
</dbReference>
<dbReference type="Gene3D" id="3.40.50.10490">
    <property type="entry name" value="Glucose-6-phosphate isomerase like protein, domain 1"/>
    <property type="match status" value="2"/>
</dbReference>
<sequence length="345" mass="35778">MVDPSHSRMFAEAGEASKVVARQLALNRDVMASAGQMLRDRAPHTVLTCARGSSDHAATYLKHLVETRVGVMVASLSPSIASIYRSSPMARGMLAIGLSQSGKSPDLLAAMAAVSASGAGTLALVNAADSPLADAVDVVVPLQAGRETSVAATKSFIALLTASVSLVAEWADDDALRDALAGLPELLAEAWECDWAALVGELADTRGLYVIGRGPSLGIAQEAALKLKETCGLHAEAFSAAEVRHGPLALVGPDLPLLVFRQADGSADGTDRLIEDALAQGARVVVASDRPSAAGTTWLKVPATDPVLASILAVQAFYRAASALSVRRGFDPDQPPYLHKVTETV</sequence>
<comment type="caution">
    <text evidence="4">The sequence shown here is derived from an EMBL/GenBank/DDBJ whole genome shotgun (WGS) entry which is preliminary data.</text>
</comment>
<evidence type="ECO:0000313" key="4">
    <source>
        <dbReference type="EMBL" id="MBB5714572.1"/>
    </source>
</evidence>
<evidence type="ECO:0000313" key="5">
    <source>
        <dbReference type="Proteomes" id="UP000546200"/>
    </source>
</evidence>
<keyword evidence="4" id="KW-0808">Transferase</keyword>
<dbReference type="CDD" id="cd05009">
    <property type="entry name" value="SIS_GlmS_GlmD_2"/>
    <property type="match status" value="1"/>
</dbReference>
<keyword evidence="5" id="KW-1185">Reference proteome</keyword>
<accession>A0A7W9BCC8</accession>
<evidence type="ECO:0000259" key="3">
    <source>
        <dbReference type="PROSITE" id="PS51464"/>
    </source>
</evidence>
<reference evidence="4 5" key="1">
    <citation type="submission" date="2020-08" db="EMBL/GenBank/DDBJ databases">
        <title>Genomic Encyclopedia of Type Strains, Phase IV (KMG-IV): sequencing the most valuable type-strain genomes for metagenomic binning, comparative biology and taxonomic classification.</title>
        <authorList>
            <person name="Goeker M."/>
        </authorList>
    </citation>
    <scope>NUCLEOTIDE SEQUENCE [LARGE SCALE GENOMIC DNA]</scope>
    <source>
        <strain evidence="4 5">DSM 100044</strain>
    </source>
</reference>
<dbReference type="InterPro" id="IPR035466">
    <property type="entry name" value="GlmS/AgaS_SIS"/>
</dbReference>
<proteinExistence type="predicted"/>
<dbReference type="EMBL" id="JACIJK010000004">
    <property type="protein sequence ID" value="MBB5714572.1"/>
    <property type="molecule type" value="Genomic_DNA"/>
</dbReference>
<gene>
    <name evidence="4" type="ORF">FHS94_001408</name>
</gene>
<dbReference type="Proteomes" id="UP000546200">
    <property type="component" value="Unassembled WGS sequence"/>
</dbReference>
<dbReference type="RefSeq" id="WP_184056042.1">
    <property type="nucleotide sequence ID" value="NZ_JACIJK010000004.1"/>
</dbReference>
<dbReference type="SUPFAM" id="SSF53697">
    <property type="entry name" value="SIS domain"/>
    <property type="match status" value="1"/>
</dbReference>
<dbReference type="PANTHER" id="PTHR10937">
    <property type="entry name" value="GLUCOSAMINE--FRUCTOSE-6-PHOSPHATE AMINOTRANSFERASE, ISOMERIZING"/>
    <property type="match status" value="1"/>
</dbReference>
<name>A0A7W9BCC8_9SPHN</name>
<dbReference type="InterPro" id="IPR035490">
    <property type="entry name" value="GlmS/FrlB_SIS"/>
</dbReference>
<dbReference type="AlphaFoldDB" id="A0A7W9BCC8"/>
<dbReference type="Pfam" id="PF01380">
    <property type="entry name" value="SIS"/>
    <property type="match status" value="2"/>
</dbReference>
<feature type="domain" description="SIS" evidence="3">
    <location>
        <begin position="34"/>
        <end position="176"/>
    </location>
</feature>
<dbReference type="EC" id="2.6.1.16" evidence="4"/>
<evidence type="ECO:0000256" key="1">
    <source>
        <dbReference type="ARBA" id="ARBA00022576"/>
    </source>
</evidence>
<feature type="domain" description="SIS" evidence="3">
    <location>
        <begin position="198"/>
        <end position="335"/>
    </location>
</feature>